<name>A0ACC1IEY9_9FUNG</name>
<sequence length="307" mass="34287">MSGSDKHPQQRRRFCIPTVEEIEQNRLETERRLAPSENMAFVNIDVSASTLLSSAQEQPLASAPATPASLTTDQPQLEKQPVISSTPGTTNVNQTAAPVISPIKSFNQSVQVNDLQRGNPLLACIRNVRWSYSKDIVPDYIVGRTSCVLYLSVKYHRLHPEYIGKRIEGLGKSFRLRVLLVFVDTEDSKIPLREINRMALLADMTVLLAWSLDEAGRYIESLKAFENRQPDIIRERVDDNYMARLTNALTSVRSVNKTDVLTLATNFGSFDGVAKATADELTLCPGIGDLKAQRLFKALNEPFIPEK</sequence>
<proteinExistence type="predicted"/>
<gene>
    <name evidence="1" type="ORF">LPJ66_005510</name>
</gene>
<accession>A0ACC1IEY9</accession>
<keyword evidence="2" id="KW-1185">Reference proteome</keyword>
<dbReference type="Proteomes" id="UP001150581">
    <property type="component" value="Unassembled WGS sequence"/>
</dbReference>
<protein>
    <submittedName>
        <fullName evidence="1">Uncharacterized protein</fullName>
    </submittedName>
</protein>
<reference evidence="1" key="1">
    <citation type="submission" date="2022-07" db="EMBL/GenBank/DDBJ databases">
        <title>Phylogenomic reconstructions and comparative analyses of Kickxellomycotina fungi.</title>
        <authorList>
            <person name="Reynolds N.K."/>
            <person name="Stajich J.E."/>
            <person name="Barry K."/>
            <person name="Grigoriev I.V."/>
            <person name="Crous P."/>
            <person name="Smith M.E."/>
        </authorList>
    </citation>
    <scope>NUCLEOTIDE SEQUENCE</scope>
    <source>
        <strain evidence="1">Benny 63K</strain>
    </source>
</reference>
<evidence type="ECO:0000313" key="1">
    <source>
        <dbReference type="EMBL" id="KAJ1893875.1"/>
    </source>
</evidence>
<comment type="caution">
    <text evidence="1">The sequence shown here is derived from an EMBL/GenBank/DDBJ whole genome shotgun (WGS) entry which is preliminary data.</text>
</comment>
<evidence type="ECO:0000313" key="2">
    <source>
        <dbReference type="Proteomes" id="UP001150581"/>
    </source>
</evidence>
<dbReference type="EMBL" id="JANBPG010000773">
    <property type="protein sequence ID" value="KAJ1893875.1"/>
    <property type="molecule type" value="Genomic_DNA"/>
</dbReference>
<organism evidence="1 2">
    <name type="scientific">Kickxella alabastrina</name>
    <dbReference type="NCBI Taxonomy" id="61397"/>
    <lineage>
        <taxon>Eukaryota</taxon>
        <taxon>Fungi</taxon>
        <taxon>Fungi incertae sedis</taxon>
        <taxon>Zoopagomycota</taxon>
        <taxon>Kickxellomycotina</taxon>
        <taxon>Kickxellomycetes</taxon>
        <taxon>Kickxellales</taxon>
        <taxon>Kickxellaceae</taxon>
        <taxon>Kickxella</taxon>
    </lineage>
</organism>